<feature type="chain" id="PRO_5003839895" evidence="2">
    <location>
        <begin position="20"/>
        <end position="194"/>
    </location>
</feature>
<evidence type="ECO:0000256" key="2">
    <source>
        <dbReference type="SAM" id="SignalP"/>
    </source>
</evidence>
<evidence type="ECO:0000313" key="3">
    <source>
        <dbReference type="EMBL" id="EJK56767.1"/>
    </source>
</evidence>
<comment type="caution">
    <text evidence="3">The sequence shown here is derived from an EMBL/GenBank/DDBJ whole genome shotgun (WGS) entry which is preliminary data.</text>
</comment>
<protein>
    <submittedName>
        <fullName evidence="3">Uncharacterized protein</fullName>
    </submittedName>
</protein>
<name>K0SDQ9_THAOC</name>
<dbReference type="AlphaFoldDB" id="K0SDQ9"/>
<gene>
    <name evidence="3" type="ORF">THAOC_23276</name>
</gene>
<dbReference type="Proteomes" id="UP000266841">
    <property type="component" value="Unassembled WGS sequence"/>
</dbReference>
<keyword evidence="1" id="KW-0472">Membrane</keyword>
<keyword evidence="4" id="KW-1185">Reference proteome</keyword>
<sequence length="194" mass="21034">MRHRSLAIILFQLASSAVSFQTLGSKQAAATGRGRRPMSPMPKLFQRKLKKNEVDCTTSSEDEWDESCFENADEYDSEASEYESEASEYESEASDNAEYDSENEGVYEAYISSSEVADISSIDQAAESSNSSKAGLIVPSVFAALALIVGAALIVTRLRRNQQDEGHGGNAATDFIEIRCIPHDYPCGPASSLA</sequence>
<organism evidence="3 4">
    <name type="scientific">Thalassiosira oceanica</name>
    <name type="common">Marine diatom</name>
    <dbReference type="NCBI Taxonomy" id="159749"/>
    <lineage>
        <taxon>Eukaryota</taxon>
        <taxon>Sar</taxon>
        <taxon>Stramenopiles</taxon>
        <taxon>Ochrophyta</taxon>
        <taxon>Bacillariophyta</taxon>
        <taxon>Coscinodiscophyceae</taxon>
        <taxon>Thalassiosirophycidae</taxon>
        <taxon>Thalassiosirales</taxon>
        <taxon>Thalassiosiraceae</taxon>
        <taxon>Thalassiosira</taxon>
    </lineage>
</organism>
<dbReference type="EMBL" id="AGNL01030567">
    <property type="protein sequence ID" value="EJK56767.1"/>
    <property type="molecule type" value="Genomic_DNA"/>
</dbReference>
<evidence type="ECO:0000313" key="4">
    <source>
        <dbReference type="Proteomes" id="UP000266841"/>
    </source>
</evidence>
<accession>K0SDQ9</accession>
<feature type="transmembrane region" description="Helical" evidence="1">
    <location>
        <begin position="136"/>
        <end position="155"/>
    </location>
</feature>
<reference evidence="3 4" key="1">
    <citation type="journal article" date="2012" name="Genome Biol.">
        <title>Genome and low-iron response of an oceanic diatom adapted to chronic iron limitation.</title>
        <authorList>
            <person name="Lommer M."/>
            <person name="Specht M."/>
            <person name="Roy A.S."/>
            <person name="Kraemer L."/>
            <person name="Andreson R."/>
            <person name="Gutowska M.A."/>
            <person name="Wolf J."/>
            <person name="Bergner S.V."/>
            <person name="Schilhabel M.B."/>
            <person name="Klostermeier U.C."/>
            <person name="Beiko R.G."/>
            <person name="Rosenstiel P."/>
            <person name="Hippler M."/>
            <person name="Laroche J."/>
        </authorList>
    </citation>
    <scope>NUCLEOTIDE SEQUENCE [LARGE SCALE GENOMIC DNA]</scope>
    <source>
        <strain evidence="3 4">CCMP1005</strain>
    </source>
</reference>
<keyword evidence="1" id="KW-1133">Transmembrane helix</keyword>
<keyword evidence="2" id="KW-0732">Signal</keyword>
<feature type="signal peptide" evidence="2">
    <location>
        <begin position="1"/>
        <end position="19"/>
    </location>
</feature>
<proteinExistence type="predicted"/>
<keyword evidence="1" id="KW-0812">Transmembrane</keyword>
<evidence type="ECO:0000256" key="1">
    <source>
        <dbReference type="SAM" id="Phobius"/>
    </source>
</evidence>